<keyword evidence="1" id="KW-0812">Transmembrane</keyword>
<keyword evidence="1" id="KW-1133">Transmembrane helix</keyword>
<organism evidence="2 3">
    <name type="scientific">Pristionchus fissidentatus</name>
    <dbReference type="NCBI Taxonomy" id="1538716"/>
    <lineage>
        <taxon>Eukaryota</taxon>
        <taxon>Metazoa</taxon>
        <taxon>Ecdysozoa</taxon>
        <taxon>Nematoda</taxon>
        <taxon>Chromadorea</taxon>
        <taxon>Rhabditida</taxon>
        <taxon>Rhabditina</taxon>
        <taxon>Diplogasteromorpha</taxon>
        <taxon>Diplogasteroidea</taxon>
        <taxon>Neodiplogasteridae</taxon>
        <taxon>Pristionchus</taxon>
    </lineage>
</organism>
<proteinExistence type="predicted"/>
<dbReference type="EMBL" id="BTSY01000001">
    <property type="protein sequence ID" value="GMT09539.1"/>
    <property type="molecule type" value="Genomic_DNA"/>
</dbReference>
<accession>A0AAV5UT76</accession>
<sequence length="80" mass="9276">SFLTISSTATWSCRSEQTSSFLVDFTIIHWTILGVVFEIIFNAIMAFLISHFEPSENWKPEAQLVTDMFIYYGINMSRPF</sequence>
<dbReference type="Proteomes" id="UP001432322">
    <property type="component" value="Unassembled WGS sequence"/>
</dbReference>
<gene>
    <name evidence="2" type="ORF">PFISCL1PPCAC_836</name>
</gene>
<comment type="caution">
    <text evidence="2">The sequence shown here is derived from an EMBL/GenBank/DDBJ whole genome shotgun (WGS) entry which is preliminary data.</text>
</comment>
<dbReference type="AlphaFoldDB" id="A0AAV5UT76"/>
<feature type="non-terminal residue" evidence="2">
    <location>
        <position position="80"/>
    </location>
</feature>
<evidence type="ECO:0000256" key="1">
    <source>
        <dbReference type="SAM" id="Phobius"/>
    </source>
</evidence>
<keyword evidence="1" id="KW-0472">Membrane</keyword>
<keyword evidence="3" id="KW-1185">Reference proteome</keyword>
<feature type="transmembrane region" description="Helical" evidence="1">
    <location>
        <begin position="27"/>
        <end position="49"/>
    </location>
</feature>
<evidence type="ECO:0000313" key="2">
    <source>
        <dbReference type="EMBL" id="GMT09539.1"/>
    </source>
</evidence>
<feature type="non-terminal residue" evidence="2">
    <location>
        <position position="1"/>
    </location>
</feature>
<reference evidence="2" key="1">
    <citation type="submission" date="2023-10" db="EMBL/GenBank/DDBJ databases">
        <title>Genome assembly of Pristionchus species.</title>
        <authorList>
            <person name="Yoshida K."/>
            <person name="Sommer R.J."/>
        </authorList>
    </citation>
    <scope>NUCLEOTIDE SEQUENCE</scope>
    <source>
        <strain evidence="2">RS5133</strain>
    </source>
</reference>
<protein>
    <submittedName>
        <fullName evidence="2">Uncharacterized protein</fullName>
    </submittedName>
</protein>
<name>A0AAV5UT76_9BILA</name>
<evidence type="ECO:0000313" key="3">
    <source>
        <dbReference type="Proteomes" id="UP001432322"/>
    </source>
</evidence>